<dbReference type="PROSITE" id="PS00217">
    <property type="entry name" value="SUGAR_TRANSPORT_2"/>
    <property type="match status" value="1"/>
</dbReference>
<organism evidence="14 15">
    <name type="scientific">Amycolatopsis thermoflava</name>
    <dbReference type="NCBI Taxonomy" id="84480"/>
    <lineage>
        <taxon>Bacteria</taxon>
        <taxon>Bacillati</taxon>
        <taxon>Actinomycetota</taxon>
        <taxon>Actinomycetes</taxon>
        <taxon>Pseudonocardiales</taxon>
        <taxon>Pseudonocardiaceae</taxon>
        <taxon>Amycolatopsis</taxon>
        <taxon>Amycolatopsis methanolica group</taxon>
    </lineage>
</organism>
<protein>
    <recommendedName>
        <fullName evidence="10">Putative proline/betaine transporter</fullName>
    </recommendedName>
</protein>
<dbReference type="InterPro" id="IPR005828">
    <property type="entry name" value="MFS_sugar_transport-like"/>
</dbReference>
<keyword evidence="4" id="KW-1003">Cell membrane</keyword>
<dbReference type="InterPro" id="IPR051084">
    <property type="entry name" value="H+-coupled_symporters"/>
</dbReference>
<comment type="caution">
    <text evidence="14">The sequence shown here is derived from an EMBL/GenBank/DDBJ whole genome shotgun (WGS) entry which is preliminary data.</text>
</comment>
<evidence type="ECO:0000256" key="1">
    <source>
        <dbReference type="ARBA" id="ARBA00004651"/>
    </source>
</evidence>
<evidence type="ECO:0000256" key="6">
    <source>
        <dbReference type="ARBA" id="ARBA00022847"/>
    </source>
</evidence>
<dbReference type="GO" id="GO:0005886">
    <property type="term" value="C:plasma membrane"/>
    <property type="evidence" value="ECO:0007669"/>
    <property type="project" value="UniProtKB-SubCell"/>
</dbReference>
<feature type="transmembrane region" description="Helical" evidence="12">
    <location>
        <begin position="205"/>
        <end position="222"/>
    </location>
</feature>
<evidence type="ECO:0000256" key="11">
    <source>
        <dbReference type="SAM" id="MobiDB-lite"/>
    </source>
</evidence>
<dbReference type="PROSITE" id="PS50850">
    <property type="entry name" value="MFS"/>
    <property type="match status" value="1"/>
</dbReference>
<feature type="transmembrane region" description="Helical" evidence="12">
    <location>
        <begin position="320"/>
        <end position="337"/>
    </location>
</feature>
<dbReference type="InterPro" id="IPR005829">
    <property type="entry name" value="Sugar_transporter_CS"/>
</dbReference>
<dbReference type="SUPFAM" id="SSF103473">
    <property type="entry name" value="MFS general substrate transporter"/>
    <property type="match status" value="1"/>
</dbReference>
<feature type="transmembrane region" description="Helical" evidence="12">
    <location>
        <begin position="343"/>
        <end position="364"/>
    </location>
</feature>
<feature type="region of interest" description="Disordered" evidence="11">
    <location>
        <begin position="1"/>
        <end position="29"/>
    </location>
</feature>
<evidence type="ECO:0000256" key="8">
    <source>
        <dbReference type="ARBA" id="ARBA00023136"/>
    </source>
</evidence>
<feature type="transmembrane region" description="Helical" evidence="12">
    <location>
        <begin position="289"/>
        <end position="308"/>
    </location>
</feature>
<evidence type="ECO:0000256" key="9">
    <source>
        <dbReference type="ARBA" id="ARBA00037295"/>
    </source>
</evidence>
<evidence type="ECO:0000256" key="7">
    <source>
        <dbReference type="ARBA" id="ARBA00022989"/>
    </source>
</evidence>
<evidence type="ECO:0000259" key="13">
    <source>
        <dbReference type="PROSITE" id="PS50850"/>
    </source>
</evidence>
<evidence type="ECO:0000256" key="10">
    <source>
        <dbReference type="ARBA" id="ARBA00039918"/>
    </source>
</evidence>
<dbReference type="InterPro" id="IPR036259">
    <property type="entry name" value="MFS_trans_sf"/>
</dbReference>
<dbReference type="Proteomes" id="UP000274843">
    <property type="component" value="Unassembled WGS sequence"/>
</dbReference>
<name>A0A3N2GQI7_9PSEU</name>
<dbReference type="PANTHER" id="PTHR43528:SF1">
    <property type="entry name" value="ALPHA-KETOGLUTARATE PERMEASE"/>
    <property type="match status" value="1"/>
</dbReference>
<comment type="function">
    <text evidence="9">May be a proton symporter involved in the uptake of osmolytes such as proline and glycine betaine.</text>
</comment>
<comment type="subcellular location">
    <subcellularLocation>
        <location evidence="1">Cell membrane</location>
        <topology evidence="1">Multi-pass membrane protein</topology>
    </subcellularLocation>
</comment>
<comment type="similarity">
    <text evidence="2">Belongs to the major facilitator superfamily. Metabolite:H+ Symporter (MHS) family (TC 2.A.1.6) family.</text>
</comment>
<dbReference type="FunFam" id="1.20.1250.20:FF:000001">
    <property type="entry name" value="Dicarboxylate MFS transporter"/>
    <property type="match status" value="1"/>
</dbReference>
<dbReference type="RefSeq" id="WP_123682861.1">
    <property type="nucleotide sequence ID" value="NZ_RKHY01000001.1"/>
</dbReference>
<feature type="transmembrane region" description="Helical" evidence="12">
    <location>
        <begin position="175"/>
        <end position="193"/>
    </location>
</feature>
<feature type="transmembrane region" description="Helical" evidence="12">
    <location>
        <begin position="258"/>
        <end position="277"/>
    </location>
</feature>
<gene>
    <name evidence="14" type="ORF">EDD35_0768</name>
</gene>
<keyword evidence="6" id="KW-0769">Symport</keyword>
<dbReference type="PANTHER" id="PTHR43528">
    <property type="entry name" value="ALPHA-KETOGLUTARATE PERMEASE"/>
    <property type="match status" value="1"/>
</dbReference>
<evidence type="ECO:0000313" key="15">
    <source>
        <dbReference type="Proteomes" id="UP000274843"/>
    </source>
</evidence>
<dbReference type="GeneID" id="301842240"/>
<evidence type="ECO:0000256" key="3">
    <source>
        <dbReference type="ARBA" id="ARBA00022448"/>
    </source>
</evidence>
<keyword evidence="3" id="KW-0813">Transport</keyword>
<proteinExistence type="inferred from homology"/>
<keyword evidence="7 12" id="KW-1133">Transmembrane helix</keyword>
<accession>A0A3N2GQI7</accession>
<feature type="transmembrane region" description="Helical" evidence="12">
    <location>
        <begin position="66"/>
        <end position="89"/>
    </location>
</feature>
<dbReference type="AlphaFoldDB" id="A0A3N2GQI7"/>
<reference evidence="14 15" key="1">
    <citation type="submission" date="2018-11" db="EMBL/GenBank/DDBJ databases">
        <title>Sequencing the genomes of 1000 actinobacteria strains.</title>
        <authorList>
            <person name="Klenk H.-P."/>
        </authorList>
    </citation>
    <scope>NUCLEOTIDE SEQUENCE [LARGE SCALE GENOMIC DNA]</scope>
    <source>
        <strain evidence="14 15">DSM 44348</strain>
    </source>
</reference>
<evidence type="ECO:0000256" key="12">
    <source>
        <dbReference type="SAM" id="Phobius"/>
    </source>
</evidence>
<evidence type="ECO:0000256" key="5">
    <source>
        <dbReference type="ARBA" id="ARBA00022692"/>
    </source>
</evidence>
<keyword evidence="15" id="KW-1185">Reference proteome</keyword>
<keyword evidence="5 12" id="KW-0812">Transmembrane</keyword>
<feature type="transmembrane region" description="Helical" evidence="12">
    <location>
        <begin position="415"/>
        <end position="434"/>
    </location>
</feature>
<sequence>MAAEESLTVADTGLASGRPRTSTPPPPGLRRTIVTVAAGNLLEWYDFGIYGYFALVLSEQFFPGDAALLLTFATFGGGFLARPLGAVVFGHIGDRYGRRRALLLSVFGMAIVTVLMGCLPNFAQIGYAAPIILTVLRLLQGFSCGGEWAGSAAYMIETAPDHRRGFAGSWQEFSLVLALMASSGTGALINAVLTPEAVASWGWRLPFFAGILLAVPAVVLRFRAGETPAFENLQTDDRTAAAPIKEIFVVARIRMLKAAGFAVLFTVAFYVLLNYLSTWLVTSAGFSPTFALVVVTVENAVLAILIPFTGAWSDKVGRRPLLLVSSGLFAVLSYPMFVLMQHASAAGVLALAVLFAIILSLFAGPGPSTLAELFPTRVRYTALSIPYQTVIAVCGGFAPFIATLLIQWTHHASAPSWYLVLSAVVTFATVATFAETARKPLT</sequence>
<keyword evidence="8 12" id="KW-0472">Membrane</keyword>
<dbReference type="Pfam" id="PF00083">
    <property type="entry name" value="Sugar_tr"/>
    <property type="match status" value="2"/>
</dbReference>
<feature type="transmembrane region" description="Helical" evidence="12">
    <location>
        <begin position="101"/>
        <end position="123"/>
    </location>
</feature>
<evidence type="ECO:0000313" key="14">
    <source>
        <dbReference type="EMBL" id="ROS38489.1"/>
    </source>
</evidence>
<dbReference type="GO" id="GO:0015293">
    <property type="term" value="F:symporter activity"/>
    <property type="evidence" value="ECO:0007669"/>
    <property type="project" value="UniProtKB-KW"/>
</dbReference>
<feature type="domain" description="Major facilitator superfamily (MFS) profile" evidence="13">
    <location>
        <begin position="32"/>
        <end position="440"/>
    </location>
</feature>
<evidence type="ECO:0000256" key="4">
    <source>
        <dbReference type="ARBA" id="ARBA00022475"/>
    </source>
</evidence>
<evidence type="ECO:0000256" key="2">
    <source>
        <dbReference type="ARBA" id="ARBA00008240"/>
    </source>
</evidence>
<feature type="transmembrane region" description="Helical" evidence="12">
    <location>
        <begin position="385"/>
        <end position="409"/>
    </location>
</feature>
<dbReference type="EMBL" id="RKHY01000001">
    <property type="protein sequence ID" value="ROS38489.1"/>
    <property type="molecule type" value="Genomic_DNA"/>
</dbReference>
<dbReference type="PROSITE" id="PS00216">
    <property type="entry name" value="SUGAR_TRANSPORT_1"/>
    <property type="match status" value="1"/>
</dbReference>
<feature type="transmembrane region" description="Helical" evidence="12">
    <location>
        <begin position="129"/>
        <end position="154"/>
    </location>
</feature>
<dbReference type="InterPro" id="IPR020846">
    <property type="entry name" value="MFS_dom"/>
</dbReference>
<dbReference type="Gene3D" id="1.20.1250.20">
    <property type="entry name" value="MFS general substrate transporter like domains"/>
    <property type="match status" value="2"/>
</dbReference>